<evidence type="ECO:0000313" key="2">
    <source>
        <dbReference type="Proteomes" id="UP000054567"/>
    </source>
</evidence>
<dbReference type="EMBL" id="DS268111">
    <property type="protein sequence ID" value="KMM68638.1"/>
    <property type="molecule type" value="Genomic_DNA"/>
</dbReference>
<sequence length="124" mass="14755">MTATNDDCDSGRTPLKDAWDNQNNITTRHICIETWVVISKLQHIEKPYIQENCNYTSPILIFMRLFKYEDRQKLMDPRTPKQWDLRAVVTAGVFFIAQTDFGELYSNHDYLERLVYTLKPEKHR</sequence>
<name>A0A0J6FEB5_COCPO</name>
<reference evidence="2" key="2">
    <citation type="journal article" date="2009" name="Genome Res.">
        <title>Comparative genomic analyses of the human fungal pathogens Coccidioides and their relatives.</title>
        <authorList>
            <person name="Sharpton T.J."/>
            <person name="Stajich J.E."/>
            <person name="Rounsley S.D."/>
            <person name="Gardner M.J."/>
            <person name="Wortman J.R."/>
            <person name="Jordar V.S."/>
            <person name="Maiti R."/>
            <person name="Kodira C.D."/>
            <person name="Neafsey D.E."/>
            <person name="Zeng Q."/>
            <person name="Hung C.-Y."/>
            <person name="McMahan C."/>
            <person name="Muszewska A."/>
            <person name="Grynberg M."/>
            <person name="Mandel M.A."/>
            <person name="Kellner E.M."/>
            <person name="Barker B.M."/>
            <person name="Galgiani J.N."/>
            <person name="Orbach M.J."/>
            <person name="Kirkland T.N."/>
            <person name="Cole G.T."/>
            <person name="Henn M.R."/>
            <person name="Birren B.W."/>
            <person name="Taylor J.W."/>
        </authorList>
    </citation>
    <scope>NUCLEOTIDE SEQUENCE [LARGE SCALE GENOMIC DNA]</scope>
    <source>
        <strain evidence="2">RMSCC 3488</strain>
    </source>
</reference>
<reference evidence="1 2" key="1">
    <citation type="submission" date="2007-06" db="EMBL/GenBank/DDBJ databases">
        <title>The Genome Sequence of Coccidioides posadasii RMSCC_3488.</title>
        <authorList>
            <consortium name="Coccidioides Genome Resources Consortium"/>
            <consortium name="The Broad Institute Genome Sequencing Platform"/>
            <person name="Henn M.R."/>
            <person name="Sykes S."/>
            <person name="Young S."/>
            <person name="Jaffe D."/>
            <person name="Berlin A."/>
            <person name="Alvarez P."/>
            <person name="Butler J."/>
            <person name="Gnerre S."/>
            <person name="Grabherr M."/>
            <person name="Mauceli E."/>
            <person name="Brockman W."/>
            <person name="Kodira C."/>
            <person name="Alvarado L."/>
            <person name="Zeng Q."/>
            <person name="Crawford M."/>
            <person name="Antoine C."/>
            <person name="Devon K."/>
            <person name="Galgiani J."/>
            <person name="Orsborn K."/>
            <person name="Lewis M.L."/>
            <person name="Nusbaum C."/>
            <person name="Galagan J."/>
            <person name="Birren B."/>
        </authorList>
    </citation>
    <scope>NUCLEOTIDE SEQUENCE [LARGE SCALE GENOMIC DNA]</scope>
    <source>
        <strain evidence="1 2">RMSCC 3488</strain>
    </source>
</reference>
<dbReference type="Proteomes" id="UP000054567">
    <property type="component" value="Unassembled WGS sequence"/>
</dbReference>
<dbReference type="VEuPathDB" id="FungiDB:CPAG_04963"/>
<protein>
    <submittedName>
        <fullName evidence="1">Uncharacterized protein</fullName>
    </submittedName>
</protein>
<dbReference type="AlphaFoldDB" id="A0A0J6FEB5"/>
<proteinExistence type="predicted"/>
<reference evidence="2" key="3">
    <citation type="journal article" date="2010" name="Genome Res.">
        <title>Population genomic sequencing of Coccidioides fungi reveals recent hybridization and transposon control.</title>
        <authorList>
            <person name="Neafsey D.E."/>
            <person name="Barker B.M."/>
            <person name="Sharpton T.J."/>
            <person name="Stajich J.E."/>
            <person name="Park D.J."/>
            <person name="Whiston E."/>
            <person name="Hung C.-Y."/>
            <person name="McMahan C."/>
            <person name="White J."/>
            <person name="Sykes S."/>
            <person name="Heiman D."/>
            <person name="Young S."/>
            <person name="Zeng Q."/>
            <person name="Abouelleil A."/>
            <person name="Aftuck L."/>
            <person name="Bessette D."/>
            <person name="Brown A."/>
            <person name="FitzGerald M."/>
            <person name="Lui A."/>
            <person name="Macdonald J.P."/>
            <person name="Priest M."/>
            <person name="Orbach M.J."/>
            <person name="Galgiani J.N."/>
            <person name="Kirkland T.N."/>
            <person name="Cole G.T."/>
            <person name="Birren B.W."/>
            <person name="Henn M.R."/>
            <person name="Taylor J.W."/>
            <person name="Rounsley S.D."/>
        </authorList>
    </citation>
    <scope>NUCLEOTIDE SEQUENCE [LARGE SCALE GENOMIC DNA]</scope>
    <source>
        <strain evidence="2">RMSCC 3488</strain>
    </source>
</reference>
<organism evidence="1 2">
    <name type="scientific">Coccidioides posadasii RMSCC 3488</name>
    <dbReference type="NCBI Taxonomy" id="454284"/>
    <lineage>
        <taxon>Eukaryota</taxon>
        <taxon>Fungi</taxon>
        <taxon>Dikarya</taxon>
        <taxon>Ascomycota</taxon>
        <taxon>Pezizomycotina</taxon>
        <taxon>Eurotiomycetes</taxon>
        <taxon>Eurotiomycetidae</taxon>
        <taxon>Onygenales</taxon>
        <taxon>Onygenaceae</taxon>
        <taxon>Coccidioides</taxon>
    </lineage>
</organism>
<evidence type="ECO:0000313" key="1">
    <source>
        <dbReference type="EMBL" id="KMM68638.1"/>
    </source>
</evidence>
<accession>A0A0J6FEB5</accession>
<gene>
    <name evidence="1" type="ORF">CPAG_04963</name>
</gene>